<evidence type="ECO:0000256" key="9">
    <source>
        <dbReference type="ARBA" id="ARBA00023157"/>
    </source>
</evidence>
<evidence type="ECO:0000256" key="3">
    <source>
        <dbReference type="ARBA" id="ARBA00022475"/>
    </source>
</evidence>
<dbReference type="GO" id="GO:0005886">
    <property type="term" value="C:plasma membrane"/>
    <property type="evidence" value="ECO:0007669"/>
    <property type="project" value="UniProtKB-SubCell"/>
</dbReference>
<dbReference type="GO" id="GO:0005576">
    <property type="term" value="C:extracellular region"/>
    <property type="evidence" value="ECO:0007669"/>
    <property type="project" value="UniProtKB-SubCell"/>
</dbReference>
<dbReference type="InterPro" id="IPR013106">
    <property type="entry name" value="Ig_V-set"/>
</dbReference>
<keyword evidence="14" id="KW-1185">Reference proteome</keyword>
<dbReference type="AlphaFoldDB" id="L5LSE3"/>
<keyword evidence="8" id="KW-0472">Membrane</keyword>
<proteinExistence type="predicted"/>
<feature type="domain" description="Ig-like" evidence="12">
    <location>
        <begin position="31"/>
        <end position="129"/>
    </location>
</feature>
<keyword evidence="7" id="KW-1064">Adaptive immunity</keyword>
<evidence type="ECO:0000256" key="8">
    <source>
        <dbReference type="ARBA" id="ARBA00023136"/>
    </source>
</evidence>
<keyword evidence="11" id="KW-1280">Immunoglobulin</keyword>
<dbReference type="Pfam" id="PF07686">
    <property type="entry name" value="V-set"/>
    <property type="match status" value="1"/>
</dbReference>
<dbReference type="InterPro" id="IPR013783">
    <property type="entry name" value="Ig-like_fold"/>
</dbReference>
<keyword evidence="10" id="KW-0393">Immunoglobulin domain</keyword>
<evidence type="ECO:0000256" key="10">
    <source>
        <dbReference type="ARBA" id="ARBA00023319"/>
    </source>
</evidence>
<evidence type="ECO:0000256" key="1">
    <source>
        <dbReference type="ARBA" id="ARBA00004236"/>
    </source>
</evidence>
<evidence type="ECO:0000256" key="2">
    <source>
        <dbReference type="ARBA" id="ARBA00004613"/>
    </source>
</evidence>
<evidence type="ECO:0000256" key="6">
    <source>
        <dbReference type="ARBA" id="ARBA00022859"/>
    </source>
</evidence>
<dbReference type="InterPro" id="IPR007110">
    <property type="entry name" value="Ig-like_dom"/>
</dbReference>
<sequence length="146" mass="16606">MRKSGTSVKVSCKASGYTFTSNYIHWVRQAPGQVLEWMGRVEEMRKSGTSVKVSCKASGYTFTSNYIHWVRQAPGQVLEWMGRVDPEDGETNYAQKFQDRVSMTGDRSTSTAYMELRSLRAEDTAVYYCARDTVRGSQCEPRHKPP</sequence>
<evidence type="ECO:0000256" key="5">
    <source>
        <dbReference type="ARBA" id="ARBA00022729"/>
    </source>
</evidence>
<reference evidence="14" key="1">
    <citation type="journal article" date="2013" name="Science">
        <title>Comparative analysis of bat genomes provides insight into the evolution of flight and immunity.</title>
        <authorList>
            <person name="Zhang G."/>
            <person name="Cowled C."/>
            <person name="Shi Z."/>
            <person name="Huang Z."/>
            <person name="Bishop-Lilly K.A."/>
            <person name="Fang X."/>
            <person name="Wynne J.W."/>
            <person name="Xiong Z."/>
            <person name="Baker M.L."/>
            <person name="Zhao W."/>
            <person name="Tachedjian M."/>
            <person name="Zhu Y."/>
            <person name="Zhou P."/>
            <person name="Jiang X."/>
            <person name="Ng J."/>
            <person name="Yang L."/>
            <person name="Wu L."/>
            <person name="Xiao J."/>
            <person name="Feng Y."/>
            <person name="Chen Y."/>
            <person name="Sun X."/>
            <person name="Zhang Y."/>
            <person name="Marsh G.A."/>
            <person name="Crameri G."/>
            <person name="Broder C.C."/>
            <person name="Frey K.G."/>
            <person name="Wang L.F."/>
            <person name="Wang J."/>
        </authorList>
    </citation>
    <scope>NUCLEOTIDE SEQUENCE [LARGE SCALE GENOMIC DNA]</scope>
</reference>
<accession>L5LSE3</accession>
<evidence type="ECO:0000256" key="4">
    <source>
        <dbReference type="ARBA" id="ARBA00022525"/>
    </source>
</evidence>
<dbReference type="PROSITE" id="PS50835">
    <property type="entry name" value="IG_LIKE"/>
    <property type="match status" value="1"/>
</dbReference>
<dbReference type="SMART" id="SM00406">
    <property type="entry name" value="IGv"/>
    <property type="match status" value="2"/>
</dbReference>
<dbReference type="GO" id="GO:0002250">
    <property type="term" value="P:adaptive immune response"/>
    <property type="evidence" value="ECO:0007669"/>
    <property type="project" value="UniProtKB-KW"/>
</dbReference>
<name>L5LSE3_MYODS</name>
<dbReference type="PANTHER" id="PTHR23266">
    <property type="entry name" value="IMMUNOGLOBULIN HEAVY CHAIN"/>
    <property type="match status" value="1"/>
</dbReference>
<gene>
    <name evidence="13" type="ORF">MDA_GLEAN10000232</name>
</gene>
<comment type="subcellular location">
    <subcellularLocation>
        <location evidence="1">Cell membrane</location>
    </subcellularLocation>
    <subcellularLocation>
        <location evidence="2">Secreted</location>
    </subcellularLocation>
</comment>
<evidence type="ECO:0000256" key="11">
    <source>
        <dbReference type="ARBA" id="ARBA00043265"/>
    </source>
</evidence>
<keyword evidence="9" id="KW-1015">Disulfide bond</keyword>
<dbReference type="Gene3D" id="2.60.40.10">
    <property type="entry name" value="Immunoglobulins"/>
    <property type="match status" value="2"/>
</dbReference>
<dbReference type="Proteomes" id="UP000010556">
    <property type="component" value="Unassembled WGS sequence"/>
</dbReference>
<dbReference type="FunFam" id="2.60.40.10:FF:001072">
    <property type="entry name" value="Immunoglobulin heavy variable V1-24"/>
    <property type="match status" value="1"/>
</dbReference>
<protein>
    <submittedName>
        <fullName evidence="13">Ig heavy chain V-I region HG3</fullName>
    </submittedName>
</protein>
<dbReference type="EMBL" id="KB108046">
    <property type="protein sequence ID" value="ELK29374.1"/>
    <property type="molecule type" value="Genomic_DNA"/>
</dbReference>
<organism evidence="13 14">
    <name type="scientific">Myotis davidii</name>
    <name type="common">David's myotis</name>
    <dbReference type="NCBI Taxonomy" id="225400"/>
    <lineage>
        <taxon>Eukaryota</taxon>
        <taxon>Metazoa</taxon>
        <taxon>Chordata</taxon>
        <taxon>Craniata</taxon>
        <taxon>Vertebrata</taxon>
        <taxon>Euteleostomi</taxon>
        <taxon>Mammalia</taxon>
        <taxon>Eutheria</taxon>
        <taxon>Laurasiatheria</taxon>
        <taxon>Chiroptera</taxon>
        <taxon>Yangochiroptera</taxon>
        <taxon>Vespertilionidae</taxon>
        <taxon>Myotis</taxon>
    </lineage>
</organism>
<evidence type="ECO:0000259" key="12">
    <source>
        <dbReference type="PROSITE" id="PS50835"/>
    </source>
</evidence>
<keyword evidence="5" id="KW-0732">Signal</keyword>
<dbReference type="SUPFAM" id="SSF48726">
    <property type="entry name" value="Immunoglobulin"/>
    <property type="match status" value="2"/>
</dbReference>
<keyword evidence="3" id="KW-1003">Cell membrane</keyword>
<dbReference type="InterPro" id="IPR036179">
    <property type="entry name" value="Ig-like_dom_sf"/>
</dbReference>
<dbReference type="InterPro" id="IPR050199">
    <property type="entry name" value="IgHV"/>
</dbReference>
<keyword evidence="4" id="KW-0964">Secreted</keyword>
<evidence type="ECO:0000313" key="13">
    <source>
        <dbReference type="EMBL" id="ELK29374.1"/>
    </source>
</evidence>
<dbReference type="GO" id="GO:0019814">
    <property type="term" value="C:immunoglobulin complex"/>
    <property type="evidence" value="ECO:0007669"/>
    <property type="project" value="UniProtKB-KW"/>
</dbReference>
<evidence type="ECO:0000256" key="7">
    <source>
        <dbReference type="ARBA" id="ARBA00023130"/>
    </source>
</evidence>
<keyword evidence="6" id="KW-0391">Immunity</keyword>
<evidence type="ECO:0000313" key="14">
    <source>
        <dbReference type="Proteomes" id="UP000010556"/>
    </source>
</evidence>